<sequence>MESRSYSAHHRDYHPHNHPPSVHHSHSSHHRGGIGGHGASQVPLKRNYKLLVDPLLVKGQTKLYRFEGVVDGDPTYPIVVVRDPRKLKLWIRPETIDLPVPRFKIDSNYVGSPPPLEVTIFNINDNIDESFLHNEICGTLEELHIYTHELSRKHLGVAHLVFEEIESARMCVQKMNNVTLMGKILLVFLDPFGKECKQKVEELVEQLEEEAKREEEVKEARKRPVPPPPLPSTPGGKPPPPEDHKEELPKQLPVEREEIEKDNLRSHHRPPFQPFSYQEYRPGFSNVMQPQQQQQQTPPWGGSHHPGPPQHSHQRLPHPHTGQPQSTWPPHGQSSGHLGASGQDFLPQKHPWEARYREIREVTSRRQRRKERSESEDDESDEIDHERDEDESKRIETSFELPVSHRSLERVEAQNHDDEDEEEEEEKPSLDLETRIAMLLQNKDASIAAPFLSLADESDEEGVKKDGEEDLEGDTKKPEIPVTESDIKAEDSDKEKKASDKSSDSDVTTDSEEIGSIKGSGSEKDDDTLPEEPLSTPPSPFISKSQYLFWHEKGLELRNEAQRKEREENRERLKRLKKKRLKKTKENLQETCQNLIQEMSIKEEAKESQQVNGNDDCMSLSSLSSTEDPILHQDVPIPPPPPPPFSSVPSGYPQPYSQPNYPYGQGYPPHIQQNPAYSWQPPLQGYQPNVQQSYSGYNPSYMSFPPGASGQPGSIDAQNQGQMAMYQWPMYPAADGPTSDGHLRGLYHDPTVNAVLDTVIDELKKILKKDFYKRMIEGTAFKTYEAWWDEQELNFKTKLETNESSSIVQRPEKIKSLTAMFESKEGFGGLDSIGSFGLGFRAAMPKMPSFRKIRKIKPPTPPCMDEDSQGAISDEDSKLSSVPPQETAEGARSSDDENSDLENSLLSQRKSATQRSVRKKPTWSSEDDSDGNEGNVFSDNDDAEVSDVDASSESSSLPSTSDNEDEGKETENAKVEEEIEKEKANGEVATTPEGKHKILEMIEIELNIIKKQAKNRSELKTLLKLQSEFEEKAKSILEERAKTPEKEIRPPTPIPDEPNEVVEEWMDTSPLRNNAEINSETRKLKVTNSHNNLSSSDVSEASERKVLKPPHGIEYRKPDPFAVDVDNTQKSETDTADERSDLEDNDQLSSISAPTLEKSTVDKILPSASNSASLKPVAINGRLKAETEYRHMPSGKTHERQHSPVLMEHSYCLPWAKKDSKDSFDLSSTTENSLQSTVDHDYTRPRTPPKDTIVKPSPQPTPILQPTPTLPPTPTSQPTPTPQPAPTPQTPSIPQNKVPNKQSSWPFPKPLGKENRSMGPFAKDSNDTLYDRKKGLNNIKEINNSSSTVFKQRNQMEEYTTLYSFLIKGIDQEDIDLLKRSYEKMLADDRQSYWLNDTHWVDHPVTDITAPPKKRRRQDDLPLHKTGCARSEGIYKVDSKQKQRHKFTFHEELSQMTDEPHQQSLAVLESSKAKPTQMSVSREVRSFQRRLLAAFGNETDSDLLKFNQLKFRKKLLKFGKSRIHDWGLFAMEAIAADEMVIEYVGQSVRPVIADLREEQYEKMGIGSSYLFRIDMDNIIDATKCGNLARFINHSCNPNCYAKIITVETHKKIVIYSKQPIPCGEEITYDYKFPIEEDKIVCLCGAPQCKGTLN</sequence>
<dbReference type="GO" id="GO:0032259">
    <property type="term" value="P:methylation"/>
    <property type="evidence" value="ECO:0007669"/>
    <property type="project" value="UniProtKB-KW"/>
</dbReference>
<dbReference type="SMART" id="SM00360">
    <property type="entry name" value="RRM"/>
    <property type="match status" value="1"/>
</dbReference>
<evidence type="ECO:0000256" key="8">
    <source>
        <dbReference type="ARBA" id="ARBA00023015"/>
    </source>
</evidence>
<evidence type="ECO:0000256" key="11">
    <source>
        <dbReference type="ARBA" id="ARBA00047571"/>
    </source>
</evidence>
<feature type="domain" description="Post-SET" evidence="16">
    <location>
        <begin position="1637"/>
        <end position="1653"/>
    </location>
</feature>
<feature type="region of interest" description="Disordered" evidence="14">
    <location>
        <begin position="852"/>
        <end position="992"/>
    </location>
</feature>
<feature type="compositionally biased region" description="Acidic residues" evidence="14">
    <location>
        <begin position="374"/>
        <end position="383"/>
    </location>
</feature>
<protein>
    <recommendedName>
        <fullName evidence="2">[histone H3]-lysine(4) N-trimethyltransferase</fullName>
        <ecNumber evidence="2">2.1.1.354</ecNumber>
    </recommendedName>
</protein>
<dbReference type="FunFam" id="2.170.270.10:FF:000010">
    <property type="entry name" value="Histone-lysine N-methyltransferase"/>
    <property type="match status" value="1"/>
</dbReference>
<dbReference type="PANTHER" id="PTHR45814:SF2">
    <property type="entry name" value="HISTONE-LYSINE N-METHYLTRANSFERASE SETD1"/>
    <property type="match status" value="1"/>
</dbReference>
<dbReference type="SMART" id="SM01291">
    <property type="entry name" value="N-SET"/>
    <property type="match status" value="1"/>
</dbReference>
<comment type="catalytic activity">
    <reaction evidence="12">
        <text>N(6)-methyl-L-lysyl(4)-[histone H3] + S-adenosyl-L-methionine = N(6),N(6)-dimethyl-L-lysyl(4)-[histone H3] + S-adenosyl-L-homocysteine + H(+)</text>
        <dbReference type="Rhea" id="RHEA:60268"/>
        <dbReference type="Rhea" id="RHEA-COMP:15540"/>
        <dbReference type="Rhea" id="RHEA-COMP:15543"/>
        <dbReference type="ChEBI" id="CHEBI:15378"/>
        <dbReference type="ChEBI" id="CHEBI:57856"/>
        <dbReference type="ChEBI" id="CHEBI:59789"/>
        <dbReference type="ChEBI" id="CHEBI:61929"/>
        <dbReference type="ChEBI" id="CHEBI:61976"/>
    </reaction>
</comment>
<feature type="compositionally biased region" description="Basic and acidic residues" evidence="14">
    <location>
        <begin position="1127"/>
        <end position="1139"/>
    </location>
</feature>
<evidence type="ECO:0000256" key="14">
    <source>
        <dbReference type="SAM" id="MobiDB-lite"/>
    </source>
</evidence>
<feature type="compositionally biased region" description="Basic and acidic residues" evidence="14">
    <location>
        <begin position="406"/>
        <end position="416"/>
    </location>
</feature>
<evidence type="ECO:0000313" key="18">
    <source>
        <dbReference type="Proteomes" id="UP000326759"/>
    </source>
</evidence>
<feature type="compositionally biased region" description="Basic and acidic residues" evidence="14">
    <location>
        <begin position="969"/>
        <end position="985"/>
    </location>
</feature>
<feature type="region of interest" description="Disordered" evidence="14">
    <location>
        <begin position="1079"/>
        <end position="1176"/>
    </location>
</feature>
<evidence type="ECO:0000256" key="3">
    <source>
        <dbReference type="ARBA" id="ARBA00022603"/>
    </source>
</evidence>
<feature type="compositionally biased region" description="Basic and acidic residues" evidence="14">
    <location>
        <begin position="1038"/>
        <end position="1049"/>
    </location>
</feature>
<comment type="catalytic activity">
    <reaction evidence="13">
        <text>N(6),N(6)-dimethyl-L-lysyl(4)-[histone H3] + S-adenosyl-L-methionine = N(6),N(6),N(6)-trimethyl-L-lysyl(4)-[histone H3] + S-adenosyl-L-homocysteine + H(+)</text>
        <dbReference type="Rhea" id="RHEA:60272"/>
        <dbReference type="Rhea" id="RHEA-COMP:15537"/>
        <dbReference type="Rhea" id="RHEA-COMP:15540"/>
        <dbReference type="ChEBI" id="CHEBI:15378"/>
        <dbReference type="ChEBI" id="CHEBI:57856"/>
        <dbReference type="ChEBI" id="CHEBI:59789"/>
        <dbReference type="ChEBI" id="CHEBI:61961"/>
        <dbReference type="ChEBI" id="CHEBI:61976"/>
    </reaction>
</comment>
<feature type="compositionally biased region" description="Polar residues" evidence="14">
    <location>
        <begin position="1086"/>
        <end position="1099"/>
    </location>
</feature>
<dbReference type="GO" id="GO:0003723">
    <property type="term" value="F:RNA binding"/>
    <property type="evidence" value="ECO:0007669"/>
    <property type="project" value="UniProtKB-KW"/>
</dbReference>
<dbReference type="PANTHER" id="PTHR45814">
    <property type="entry name" value="HISTONE-LYSINE N-METHYLTRANSFERASE SETD1"/>
    <property type="match status" value="1"/>
</dbReference>
<organism evidence="17 18">
    <name type="scientific">Armadillidium nasatum</name>
    <dbReference type="NCBI Taxonomy" id="96803"/>
    <lineage>
        <taxon>Eukaryota</taxon>
        <taxon>Metazoa</taxon>
        <taxon>Ecdysozoa</taxon>
        <taxon>Arthropoda</taxon>
        <taxon>Crustacea</taxon>
        <taxon>Multicrustacea</taxon>
        <taxon>Malacostraca</taxon>
        <taxon>Eumalacostraca</taxon>
        <taxon>Peracarida</taxon>
        <taxon>Isopoda</taxon>
        <taxon>Oniscidea</taxon>
        <taxon>Crinocheta</taxon>
        <taxon>Armadillidiidae</taxon>
        <taxon>Armadillidium</taxon>
    </lineage>
</organism>
<keyword evidence="8" id="KW-0805">Transcription regulation</keyword>
<dbReference type="GO" id="GO:0048188">
    <property type="term" value="C:Set1C/COMPASS complex"/>
    <property type="evidence" value="ECO:0007669"/>
    <property type="project" value="InterPro"/>
</dbReference>
<keyword evidence="18" id="KW-1185">Reference proteome</keyword>
<dbReference type="InterPro" id="IPR012677">
    <property type="entry name" value="Nucleotide-bd_a/b_plait_sf"/>
</dbReference>
<feature type="region of interest" description="Disordered" evidence="14">
    <location>
        <begin position="629"/>
        <end position="653"/>
    </location>
</feature>
<feature type="region of interest" description="Disordered" evidence="14">
    <location>
        <begin position="604"/>
        <end position="623"/>
    </location>
</feature>
<feature type="compositionally biased region" description="Low complexity" evidence="14">
    <location>
        <begin position="289"/>
        <end position="305"/>
    </location>
</feature>
<feature type="region of interest" description="Disordered" evidence="14">
    <location>
        <begin position="1038"/>
        <end position="1060"/>
    </location>
</feature>
<feature type="region of interest" description="Disordered" evidence="14">
    <location>
        <begin position="451"/>
        <end position="542"/>
    </location>
</feature>
<feature type="compositionally biased region" description="Pro residues" evidence="14">
    <location>
        <begin position="225"/>
        <end position="239"/>
    </location>
</feature>
<evidence type="ECO:0000259" key="15">
    <source>
        <dbReference type="PROSITE" id="PS50280"/>
    </source>
</evidence>
<dbReference type="InterPro" id="IPR037841">
    <property type="entry name" value="SET_SETD1A/B"/>
</dbReference>
<keyword evidence="7" id="KW-0694">RNA-binding</keyword>
<feature type="compositionally biased region" description="Basic and acidic residues" evidence="14">
    <location>
        <begin position="350"/>
        <end position="364"/>
    </location>
</feature>
<dbReference type="EC" id="2.1.1.354" evidence="2"/>
<feature type="compositionally biased region" description="Basic residues" evidence="14">
    <location>
        <begin position="7"/>
        <end position="32"/>
    </location>
</feature>
<proteinExistence type="predicted"/>
<keyword evidence="10" id="KW-0539">Nucleus</keyword>
<dbReference type="SUPFAM" id="SSF82199">
    <property type="entry name" value="SET domain"/>
    <property type="match status" value="1"/>
</dbReference>
<dbReference type="Pfam" id="PF11764">
    <property type="entry name" value="N-SET"/>
    <property type="match status" value="1"/>
</dbReference>
<accession>A0A5N5TPW9</accession>
<feature type="compositionally biased region" description="Pro residues" evidence="14">
    <location>
        <begin position="1257"/>
        <end position="1291"/>
    </location>
</feature>
<feature type="compositionally biased region" description="Polar residues" evidence="14">
    <location>
        <begin position="322"/>
        <end position="336"/>
    </location>
</feature>
<evidence type="ECO:0000256" key="1">
    <source>
        <dbReference type="ARBA" id="ARBA00004123"/>
    </source>
</evidence>
<dbReference type="PROSITE" id="PS50868">
    <property type="entry name" value="POST_SET"/>
    <property type="match status" value="1"/>
</dbReference>
<feature type="compositionally biased region" description="Basic and acidic residues" evidence="14">
    <location>
        <begin position="461"/>
        <end position="504"/>
    </location>
</feature>
<evidence type="ECO:0000256" key="9">
    <source>
        <dbReference type="ARBA" id="ARBA00023163"/>
    </source>
</evidence>
<name>A0A5N5TPW9_9CRUS</name>
<evidence type="ECO:0000256" key="6">
    <source>
        <dbReference type="ARBA" id="ARBA00022853"/>
    </source>
</evidence>
<dbReference type="InterPro" id="IPR024657">
    <property type="entry name" value="COMPASS_Set1_N-SET"/>
</dbReference>
<dbReference type="InterPro" id="IPR046341">
    <property type="entry name" value="SET_dom_sf"/>
</dbReference>
<feature type="region of interest" description="Disordered" evidence="14">
    <location>
        <begin position="1"/>
        <end position="39"/>
    </location>
</feature>
<feature type="compositionally biased region" description="Pro residues" evidence="14">
    <location>
        <begin position="636"/>
        <end position="646"/>
    </location>
</feature>
<feature type="compositionally biased region" description="Basic and acidic residues" evidence="14">
    <location>
        <begin position="558"/>
        <end position="571"/>
    </location>
</feature>
<dbReference type="InterPro" id="IPR001214">
    <property type="entry name" value="SET_dom"/>
</dbReference>
<dbReference type="Pfam" id="PF00856">
    <property type="entry name" value="SET"/>
    <property type="match status" value="1"/>
</dbReference>
<feature type="domain" description="SET" evidence="15">
    <location>
        <begin position="1514"/>
        <end position="1631"/>
    </location>
</feature>
<evidence type="ECO:0000256" key="13">
    <source>
        <dbReference type="ARBA" id="ARBA00049129"/>
    </source>
</evidence>
<feature type="compositionally biased region" description="Basic and acidic residues" evidence="14">
    <location>
        <begin position="1238"/>
        <end position="1253"/>
    </location>
</feature>
<feature type="compositionally biased region" description="Low complexity" evidence="14">
    <location>
        <begin position="948"/>
        <end position="961"/>
    </location>
</feature>
<dbReference type="InterPro" id="IPR003616">
    <property type="entry name" value="Post-SET_dom"/>
</dbReference>
<keyword evidence="6" id="KW-0156">Chromatin regulator</keyword>
<dbReference type="GO" id="GO:0140999">
    <property type="term" value="F:histone H3K4 trimethyltransferase activity"/>
    <property type="evidence" value="ECO:0007669"/>
    <property type="project" value="UniProtKB-EC"/>
</dbReference>
<comment type="caution">
    <text evidence="17">The sequence shown here is derived from an EMBL/GenBank/DDBJ whole genome shotgun (WGS) entry which is preliminary data.</text>
</comment>
<feature type="compositionally biased region" description="Acidic residues" evidence="14">
    <location>
        <begin position="417"/>
        <end position="426"/>
    </location>
</feature>
<evidence type="ECO:0000259" key="16">
    <source>
        <dbReference type="PROSITE" id="PS50868"/>
    </source>
</evidence>
<feature type="compositionally biased region" description="Basic and acidic residues" evidence="14">
    <location>
        <begin position="1101"/>
        <end position="1119"/>
    </location>
</feature>
<evidence type="ECO:0000256" key="7">
    <source>
        <dbReference type="ARBA" id="ARBA00022884"/>
    </source>
</evidence>
<feature type="compositionally biased region" description="Basic residues" evidence="14">
    <location>
        <begin position="572"/>
        <end position="583"/>
    </location>
</feature>
<dbReference type="InterPro" id="IPR000504">
    <property type="entry name" value="RRM_dom"/>
</dbReference>
<evidence type="ECO:0000256" key="4">
    <source>
        <dbReference type="ARBA" id="ARBA00022679"/>
    </source>
</evidence>
<feature type="compositionally biased region" description="Polar residues" evidence="14">
    <location>
        <begin position="608"/>
        <end position="623"/>
    </location>
</feature>
<evidence type="ECO:0000256" key="12">
    <source>
        <dbReference type="ARBA" id="ARBA00047583"/>
    </source>
</evidence>
<dbReference type="EMBL" id="SEYY01000036">
    <property type="protein sequence ID" value="KAB7508151.1"/>
    <property type="molecule type" value="Genomic_DNA"/>
</dbReference>
<dbReference type="InterPro" id="IPR044570">
    <property type="entry name" value="Set1-like"/>
</dbReference>
<dbReference type="Gene3D" id="3.30.70.330">
    <property type="match status" value="1"/>
</dbReference>
<dbReference type="CDD" id="cd19169">
    <property type="entry name" value="SET_SETD1"/>
    <property type="match status" value="1"/>
</dbReference>
<keyword evidence="3 17" id="KW-0489">Methyltransferase</keyword>
<feature type="region of interest" description="Disordered" evidence="14">
    <location>
        <begin position="214"/>
        <end position="435"/>
    </location>
</feature>
<evidence type="ECO:0000256" key="5">
    <source>
        <dbReference type="ARBA" id="ARBA00022691"/>
    </source>
</evidence>
<keyword evidence="4 17" id="KW-0808">Transferase</keyword>
<gene>
    <name evidence="17" type="primary">Set1</name>
    <name evidence="17" type="ORF">Anas_05711</name>
</gene>
<feature type="region of interest" description="Disordered" evidence="14">
    <location>
        <begin position="558"/>
        <end position="585"/>
    </location>
</feature>
<evidence type="ECO:0000256" key="10">
    <source>
        <dbReference type="ARBA" id="ARBA00023242"/>
    </source>
</evidence>
<dbReference type="SUPFAM" id="SSF54928">
    <property type="entry name" value="RNA-binding domain, RBD"/>
    <property type="match status" value="1"/>
</dbReference>
<dbReference type="SMART" id="SM00508">
    <property type="entry name" value="PostSET"/>
    <property type="match status" value="1"/>
</dbReference>
<reference evidence="17 18" key="1">
    <citation type="journal article" date="2019" name="PLoS Biol.">
        <title>Sex chromosomes control vertical transmission of feminizing Wolbachia symbionts in an isopod.</title>
        <authorList>
            <person name="Becking T."/>
            <person name="Chebbi M.A."/>
            <person name="Giraud I."/>
            <person name="Moumen B."/>
            <person name="Laverre T."/>
            <person name="Caubet Y."/>
            <person name="Peccoud J."/>
            <person name="Gilbert C."/>
            <person name="Cordaux R."/>
        </authorList>
    </citation>
    <scope>NUCLEOTIDE SEQUENCE [LARGE SCALE GENOMIC DNA]</scope>
    <source>
        <strain evidence="17">ANa2</strain>
        <tissue evidence="17">Whole body excluding digestive tract and cuticle</tissue>
    </source>
</reference>
<evidence type="ECO:0000313" key="17">
    <source>
        <dbReference type="EMBL" id="KAB7508151.1"/>
    </source>
</evidence>
<keyword evidence="5" id="KW-0949">S-adenosyl-L-methionine</keyword>
<dbReference type="PROSITE" id="PS50280">
    <property type="entry name" value="SET"/>
    <property type="match status" value="1"/>
</dbReference>
<dbReference type="OrthoDB" id="308383at2759"/>
<dbReference type="InterPro" id="IPR035979">
    <property type="entry name" value="RBD_domain_sf"/>
</dbReference>
<dbReference type="SMART" id="SM00317">
    <property type="entry name" value="SET"/>
    <property type="match status" value="1"/>
</dbReference>
<comment type="subcellular location">
    <subcellularLocation>
        <location evidence="1">Nucleus</location>
    </subcellularLocation>
</comment>
<dbReference type="Gene3D" id="2.170.270.10">
    <property type="entry name" value="SET domain"/>
    <property type="match status" value="1"/>
</dbReference>
<feature type="compositionally biased region" description="Basic and acidic residues" evidence="14">
    <location>
        <begin position="384"/>
        <end position="397"/>
    </location>
</feature>
<feature type="compositionally biased region" description="Basic and acidic residues" evidence="14">
    <location>
        <begin position="240"/>
        <end position="265"/>
    </location>
</feature>
<feature type="region of interest" description="Disordered" evidence="14">
    <location>
        <begin position="1219"/>
        <end position="1329"/>
    </location>
</feature>
<keyword evidence="9" id="KW-0804">Transcription</keyword>
<comment type="catalytic activity">
    <reaction evidence="11">
        <text>L-lysyl(4)-[histone H3] + 3 S-adenosyl-L-methionine = N(6),N(6),N(6)-trimethyl-L-lysyl(4)-[histone H3] + 3 S-adenosyl-L-homocysteine + 3 H(+)</text>
        <dbReference type="Rhea" id="RHEA:60260"/>
        <dbReference type="Rhea" id="RHEA-COMP:15537"/>
        <dbReference type="Rhea" id="RHEA-COMP:15547"/>
        <dbReference type="ChEBI" id="CHEBI:15378"/>
        <dbReference type="ChEBI" id="CHEBI:29969"/>
        <dbReference type="ChEBI" id="CHEBI:57856"/>
        <dbReference type="ChEBI" id="CHEBI:59789"/>
        <dbReference type="ChEBI" id="CHEBI:61961"/>
        <dbReference type="EC" id="2.1.1.354"/>
    </reaction>
</comment>
<evidence type="ECO:0000256" key="2">
    <source>
        <dbReference type="ARBA" id="ARBA00012182"/>
    </source>
</evidence>
<dbReference type="Proteomes" id="UP000326759">
    <property type="component" value="Unassembled WGS sequence"/>
</dbReference>